<dbReference type="Gene3D" id="3.40.50.170">
    <property type="entry name" value="Formyl transferase, N-terminal domain"/>
    <property type="match status" value="1"/>
</dbReference>
<dbReference type="EMBL" id="PDJZ01000005">
    <property type="protein sequence ID" value="RXJ84400.1"/>
    <property type="molecule type" value="Genomic_DNA"/>
</dbReference>
<protein>
    <recommendedName>
        <fullName evidence="2">phosphoribosylglycinamide formyltransferase 1</fullName>
        <ecNumber evidence="2">2.1.2.2</ecNumber>
    </recommendedName>
</protein>
<reference evidence="6 7" key="1">
    <citation type="submission" date="2017-10" db="EMBL/GenBank/DDBJ databases">
        <title>Genomics of the genus Arcobacter.</title>
        <authorList>
            <person name="Perez-Cataluna A."/>
            <person name="Figueras M.J."/>
        </authorList>
    </citation>
    <scope>NUCLEOTIDE SEQUENCE [LARGE SCALE GENOMIC DNA]</scope>
    <source>
        <strain evidence="6 7">F26</strain>
    </source>
</reference>
<dbReference type="EC" id="2.1.2.2" evidence="2"/>
<dbReference type="Pfam" id="PF00551">
    <property type="entry name" value="Formyl_trans_N"/>
    <property type="match status" value="1"/>
</dbReference>
<keyword evidence="4" id="KW-0658">Purine biosynthesis</keyword>
<dbReference type="PANTHER" id="PTHR43369">
    <property type="entry name" value="PHOSPHORIBOSYLGLYCINAMIDE FORMYLTRANSFERASE"/>
    <property type="match status" value="1"/>
</dbReference>
<accession>A0A4Q0ZF27</accession>
<dbReference type="AlphaFoldDB" id="A0A4Q0ZF27"/>
<keyword evidence="3" id="KW-0808">Transferase</keyword>
<evidence type="ECO:0000256" key="1">
    <source>
        <dbReference type="ARBA" id="ARBA00005054"/>
    </source>
</evidence>
<name>A0A4Q0ZF27_9BACT</name>
<evidence type="ECO:0000256" key="2">
    <source>
        <dbReference type="ARBA" id="ARBA00012254"/>
    </source>
</evidence>
<dbReference type="InterPro" id="IPR036477">
    <property type="entry name" value="Formyl_transf_N_sf"/>
</dbReference>
<evidence type="ECO:0000313" key="6">
    <source>
        <dbReference type="EMBL" id="RXJ84400.1"/>
    </source>
</evidence>
<feature type="domain" description="Formyl transferase N-terminal" evidence="5">
    <location>
        <begin position="2"/>
        <end position="153"/>
    </location>
</feature>
<sequence>MNIGIIASSNGSVFIEVFKCLNKVSPNKYKFFVILDRETNLIKFCQDNDIFYSLITEKENDPFSIKAKELFLEKAVSTVFLFFLRLVTKEIYDNFTTLNIHPSLLPSFQGFNAIENAMNSNFKFLGATLHKVDETIDGGKILIQTAKVLNKTYNVNKISYLQKVLLMLIYFDSIESKLSLETIDKCKFNSNTTSPFFNLYKFKNFFDEIEKREKNKVSNV</sequence>
<proteinExistence type="predicted"/>
<evidence type="ECO:0000256" key="3">
    <source>
        <dbReference type="ARBA" id="ARBA00022679"/>
    </source>
</evidence>
<dbReference type="InterPro" id="IPR002376">
    <property type="entry name" value="Formyl_transf_N"/>
</dbReference>
<comment type="pathway">
    <text evidence="1">Purine metabolism; IMP biosynthesis via de novo pathway; N(2)-formyl-N(1)-(5-phospho-D-ribosyl)glycinamide from N(1)-(5-phospho-D-ribosyl)glycinamide (10-formyl THF route): step 1/1.</text>
</comment>
<dbReference type="Proteomes" id="UP000290870">
    <property type="component" value="Unassembled WGS sequence"/>
</dbReference>
<gene>
    <name evidence="6" type="ORF">CRU90_05890</name>
</gene>
<dbReference type="SUPFAM" id="SSF53328">
    <property type="entry name" value="Formyltransferase"/>
    <property type="match status" value="1"/>
</dbReference>
<evidence type="ECO:0000313" key="7">
    <source>
        <dbReference type="Proteomes" id="UP000290870"/>
    </source>
</evidence>
<organism evidence="6 7">
    <name type="scientific">Arcobacter cloacae</name>
    <dbReference type="NCBI Taxonomy" id="1054034"/>
    <lineage>
        <taxon>Bacteria</taxon>
        <taxon>Pseudomonadati</taxon>
        <taxon>Campylobacterota</taxon>
        <taxon>Epsilonproteobacteria</taxon>
        <taxon>Campylobacterales</taxon>
        <taxon>Arcobacteraceae</taxon>
        <taxon>Arcobacter</taxon>
    </lineage>
</organism>
<evidence type="ECO:0000259" key="5">
    <source>
        <dbReference type="Pfam" id="PF00551"/>
    </source>
</evidence>
<evidence type="ECO:0000256" key="4">
    <source>
        <dbReference type="ARBA" id="ARBA00022755"/>
    </source>
</evidence>
<dbReference type="RefSeq" id="WP_128986356.1">
    <property type="nucleotide sequence ID" value="NZ_PDJZ01000005.1"/>
</dbReference>
<comment type="caution">
    <text evidence="6">The sequence shown here is derived from an EMBL/GenBank/DDBJ whole genome shotgun (WGS) entry which is preliminary data.</text>
</comment>
<dbReference type="OrthoDB" id="9806170at2"/>
<dbReference type="GO" id="GO:0004644">
    <property type="term" value="F:phosphoribosylglycinamide formyltransferase activity"/>
    <property type="evidence" value="ECO:0007669"/>
    <property type="project" value="UniProtKB-EC"/>
</dbReference>
<dbReference type="GO" id="GO:0006189">
    <property type="term" value="P:'de novo' IMP biosynthetic process"/>
    <property type="evidence" value="ECO:0007669"/>
    <property type="project" value="TreeGrafter"/>
</dbReference>
<dbReference type="PANTHER" id="PTHR43369:SF2">
    <property type="entry name" value="PHOSPHORIBOSYLGLYCINAMIDE FORMYLTRANSFERASE"/>
    <property type="match status" value="1"/>
</dbReference>
<dbReference type="GO" id="GO:0005829">
    <property type="term" value="C:cytosol"/>
    <property type="evidence" value="ECO:0007669"/>
    <property type="project" value="TreeGrafter"/>
</dbReference>